<dbReference type="NCBIfam" id="TIGR01488">
    <property type="entry name" value="HAD-SF-IB"/>
    <property type="match status" value="1"/>
</dbReference>
<gene>
    <name evidence="2" type="ORF">W7K_12770</name>
</gene>
<dbReference type="AlphaFoldDB" id="A0A0L8A9H6"/>
<dbReference type="NCBIfam" id="TIGR01489">
    <property type="entry name" value="DKMTPPase-SF"/>
    <property type="match status" value="1"/>
</dbReference>
<dbReference type="Gene3D" id="3.40.50.1000">
    <property type="entry name" value="HAD superfamily/HAD-like"/>
    <property type="match status" value="1"/>
</dbReference>
<dbReference type="Gene3D" id="3.90.1470.20">
    <property type="match status" value="1"/>
</dbReference>
<dbReference type="Proteomes" id="UP000036890">
    <property type="component" value="Unassembled WGS sequence"/>
</dbReference>
<accession>A0A0L8A9H6</accession>
<protein>
    <submittedName>
        <fullName evidence="2">Phosphatase</fullName>
    </submittedName>
</protein>
<evidence type="ECO:0000313" key="2">
    <source>
        <dbReference type="EMBL" id="KOE98794.1"/>
    </source>
</evidence>
<dbReference type="PANTHER" id="PTHR28181:SF2">
    <property type="entry name" value="PHOSPHORIC MONOESTER HYDROLASE"/>
    <property type="match status" value="1"/>
</dbReference>
<dbReference type="InterPro" id="IPR050849">
    <property type="entry name" value="HAD-like_hydrolase_phosphatase"/>
</dbReference>
<evidence type="ECO:0000313" key="3">
    <source>
        <dbReference type="Proteomes" id="UP000036890"/>
    </source>
</evidence>
<dbReference type="EMBL" id="AJLO02000025">
    <property type="protein sequence ID" value="KOE98794.1"/>
    <property type="molecule type" value="Genomic_DNA"/>
</dbReference>
<dbReference type="Pfam" id="PF12710">
    <property type="entry name" value="HAD"/>
    <property type="match status" value="1"/>
</dbReference>
<comment type="caution">
    <text evidence="2">The sequence shown here is derived from an EMBL/GenBank/DDBJ whole genome shotgun (WGS) entry which is preliminary data.</text>
</comment>
<dbReference type="PANTHER" id="PTHR28181">
    <property type="entry name" value="UPF0655 PROTEIN YCR015C"/>
    <property type="match status" value="1"/>
</dbReference>
<dbReference type="RefSeq" id="WP_010483189.1">
    <property type="nucleotide sequence ID" value="NZ_AJLO02000025.1"/>
</dbReference>
<organism evidence="2 3">
    <name type="scientific">Stenotrophomonas geniculata N1</name>
    <dbReference type="NCBI Taxonomy" id="1167641"/>
    <lineage>
        <taxon>Bacteria</taxon>
        <taxon>Pseudomonadati</taxon>
        <taxon>Pseudomonadota</taxon>
        <taxon>Gammaproteobacteria</taxon>
        <taxon>Lysobacterales</taxon>
        <taxon>Lysobacteraceae</taxon>
        <taxon>Stenotrophomonas</taxon>
    </lineage>
</organism>
<dbReference type="GO" id="GO:0016791">
    <property type="term" value="F:phosphatase activity"/>
    <property type="evidence" value="ECO:0007669"/>
    <property type="project" value="InterPro"/>
</dbReference>
<dbReference type="InterPro" id="IPR036412">
    <property type="entry name" value="HAD-like_sf"/>
</dbReference>
<sequence>MHWSILCDFDGTISLEDVIDSLLEKYGQPGWQELEDQWKAGKIGSRECMQGQVRLLKLDPATLDAHLDQVQIDPGFVAFVARAEQLGVPLRIVSDGLDYAIHRILANHGLSRLPVVANHLRWYGDHWELESPYQAEGCRSGTCKCTCAAQARANEAPRVLMIGDGSSDFCVSEDADFVFAKRRLITHCANAGIGHAAIATFHDAIALLPRLLDGSLLQPRRIDTSPQPTALPLLLATA</sequence>
<evidence type="ECO:0000256" key="1">
    <source>
        <dbReference type="ARBA" id="ARBA00022801"/>
    </source>
</evidence>
<name>A0A0L8A9H6_9GAMM</name>
<dbReference type="InterPro" id="IPR023214">
    <property type="entry name" value="HAD_sf"/>
</dbReference>
<dbReference type="InterPro" id="IPR006384">
    <property type="entry name" value="HAD_hydro_PyrdxlP_Pase-like"/>
</dbReference>
<reference evidence="2 3" key="1">
    <citation type="journal article" date="2012" name="J. Bacteriol.">
        <title>Genome sequence of a novel nicotine-degrading strain, Pseudomonas geniculata N1.</title>
        <authorList>
            <person name="Tang H."/>
            <person name="Yu H."/>
            <person name="Tai C."/>
            <person name="Huang K."/>
            <person name="Liu Y."/>
            <person name="Wang L."/>
            <person name="Yao Y."/>
            <person name="Wu G."/>
            <person name="Xu P."/>
        </authorList>
    </citation>
    <scope>NUCLEOTIDE SEQUENCE [LARGE SCALE GENOMIC DNA]</scope>
    <source>
        <strain evidence="2 3">N1</strain>
    </source>
</reference>
<dbReference type="SUPFAM" id="SSF56784">
    <property type="entry name" value="HAD-like"/>
    <property type="match status" value="1"/>
</dbReference>
<proteinExistence type="predicted"/>
<dbReference type="OrthoDB" id="9804940at2"/>
<keyword evidence="1" id="KW-0378">Hydrolase</keyword>